<gene>
    <name evidence="3" type="ORF">GUITHDRAFT_103780</name>
</gene>
<dbReference type="AlphaFoldDB" id="L1JR37"/>
<name>L1JR37_GUITC</name>
<feature type="compositionally biased region" description="Basic and acidic residues" evidence="1">
    <location>
        <begin position="166"/>
        <end position="178"/>
    </location>
</feature>
<organism evidence="3">
    <name type="scientific">Guillardia theta (strain CCMP2712)</name>
    <name type="common">Cryptophyte</name>
    <dbReference type="NCBI Taxonomy" id="905079"/>
    <lineage>
        <taxon>Eukaryota</taxon>
        <taxon>Cryptophyceae</taxon>
        <taxon>Pyrenomonadales</taxon>
        <taxon>Geminigeraceae</taxon>
        <taxon>Guillardia</taxon>
    </lineage>
</organism>
<reference evidence="5" key="2">
    <citation type="submission" date="2012-11" db="EMBL/GenBank/DDBJ databases">
        <authorList>
            <person name="Kuo A."/>
            <person name="Curtis B.A."/>
            <person name="Tanifuji G."/>
            <person name="Burki F."/>
            <person name="Gruber A."/>
            <person name="Irimia M."/>
            <person name="Maruyama S."/>
            <person name="Arias M.C."/>
            <person name="Ball S.G."/>
            <person name="Gile G.H."/>
            <person name="Hirakawa Y."/>
            <person name="Hopkins J.F."/>
            <person name="Rensing S.A."/>
            <person name="Schmutz J."/>
            <person name="Symeonidi A."/>
            <person name="Elias M."/>
            <person name="Eveleigh R.J."/>
            <person name="Herman E.K."/>
            <person name="Klute M.J."/>
            <person name="Nakayama T."/>
            <person name="Obornik M."/>
            <person name="Reyes-Prieto A."/>
            <person name="Armbrust E.V."/>
            <person name="Aves S.J."/>
            <person name="Beiko R.G."/>
            <person name="Coutinho P."/>
            <person name="Dacks J.B."/>
            <person name="Durnford D.G."/>
            <person name="Fast N.M."/>
            <person name="Green B.R."/>
            <person name="Grisdale C."/>
            <person name="Hempe F."/>
            <person name="Henrissat B."/>
            <person name="Hoppner M.P."/>
            <person name="Ishida K.-I."/>
            <person name="Kim E."/>
            <person name="Koreny L."/>
            <person name="Kroth P.G."/>
            <person name="Liu Y."/>
            <person name="Malik S.-B."/>
            <person name="Maier U.G."/>
            <person name="McRose D."/>
            <person name="Mock T."/>
            <person name="Neilson J.A."/>
            <person name="Onodera N.T."/>
            <person name="Poole A.M."/>
            <person name="Pritham E.J."/>
            <person name="Richards T.A."/>
            <person name="Rocap G."/>
            <person name="Roy S.W."/>
            <person name="Sarai C."/>
            <person name="Schaack S."/>
            <person name="Shirato S."/>
            <person name="Slamovits C.H."/>
            <person name="Spencer D.F."/>
            <person name="Suzuki S."/>
            <person name="Worden A.Z."/>
            <person name="Zauner S."/>
            <person name="Barry K."/>
            <person name="Bell C."/>
            <person name="Bharti A.K."/>
            <person name="Crow J.A."/>
            <person name="Grimwood J."/>
            <person name="Kramer R."/>
            <person name="Lindquist E."/>
            <person name="Lucas S."/>
            <person name="Salamov A."/>
            <person name="McFadden G.I."/>
            <person name="Lane C.E."/>
            <person name="Keeling P.J."/>
            <person name="Gray M.W."/>
            <person name="Grigoriev I.V."/>
            <person name="Archibald J.M."/>
        </authorList>
    </citation>
    <scope>NUCLEOTIDE SEQUENCE</scope>
    <source>
        <strain evidence="5">CCMP2712</strain>
    </source>
</reference>
<dbReference type="Proteomes" id="UP000011087">
    <property type="component" value="Unassembled WGS sequence"/>
</dbReference>
<evidence type="ECO:0000313" key="3">
    <source>
        <dbReference type="EMBL" id="EKX50553.1"/>
    </source>
</evidence>
<dbReference type="HOGENOM" id="CLU_1374511_0_0_1"/>
<dbReference type="EnsemblProtists" id="EKX50553">
    <property type="protein sequence ID" value="EKX50553"/>
    <property type="gene ID" value="GUITHDRAFT_103780"/>
</dbReference>
<evidence type="ECO:0000256" key="1">
    <source>
        <dbReference type="SAM" id="MobiDB-lite"/>
    </source>
</evidence>
<sequence>MSPISVTLSCWFCLLLLPGNCHYNVGNKPQARVPTYRDSLGLPRLVRDDPDFTKKRYGLKGISVVDWDKEVDSQCEEISDLPPESSQPEDVTFNVWRAFGHAHKRCGAIDLEDPGRLMDLDIESWFFDKWTAHGNQEDVREWMDKNATKHEEWKRVASAGVKPKSRHDGKSAKRNKDQRQHHKAKGSDISRIRRKLFAD</sequence>
<reference evidence="3 5" key="1">
    <citation type="journal article" date="2012" name="Nature">
        <title>Algal genomes reveal evolutionary mosaicism and the fate of nucleomorphs.</title>
        <authorList>
            <consortium name="DOE Joint Genome Institute"/>
            <person name="Curtis B.A."/>
            <person name="Tanifuji G."/>
            <person name="Burki F."/>
            <person name="Gruber A."/>
            <person name="Irimia M."/>
            <person name="Maruyama S."/>
            <person name="Arias M.C."/>
            <person name="Ball S.G."/>
            <person name="Gile G.H."/>
            <person name="Hirakawa Y."/>
            <person name="Hopkins J.F."/>
            <person name="Kuo A."/>
            <person name="Rensing S.A."/>
            <person name="Schmutz J."/>
            <person name="Symeonidi A."/>
            <person name="Elias M."/>
            <person name="Eveleigh R.J."/>
            <person name="Herman E.K."/>
            <person name="Klute M.J."/>
            <person name="Nakayama T."/>
            <person name="Obornik M."/>
            <person name="Reyes-Prieto A."/>
            <person name="Armbrust E.V."/>
            <person name="Aves S.J."/>
            <person name="Beiko R.G."/>
            <person name="Coutinho P."/>
            <person name="Dacks J.B."/>
            <person name="Durnford D.G."/>
            <person name="Fast N.M."/>
            <person name="Green B.R."/>
            <person name="Grisdale C.J."/>
            <person name="Hempel F."/>
            <person name="Henrissat B."/>
            <person name="Hoppner M.P."/>
            <person name="Ishida K."/>
            <person name="Kim E."/>
            <person name="Koreny L."/>
            <person name="Kroth P.G."/>
            <person name="Liu Y."/>
            <person name="Malik S.B."/>
            <person name="Maier U.G."/>
            <person name="McRose D."/>
            <person name="Mock T."/>
            <person name="Neilson J.A."/>
            <person name="Onodera N.T."/>
            <person name="Poole A.M."/>
            <person name="Pritham E.J."/>
            <person name="Richards T.A."/>
            <person name="Rocap G."/>
            <person name="Roy S.W."/>
            <person name="Sarai C."/>
            <person name="Schaack S."/>
            <person name="Shirato S."/>
            <person name="Slamovits C.H."/>
            <person name="Spencer D.F."/>
            <person name="Suzuki S."/>
            <person name="Worden A.Z."/>
            <person name="Zauner S."/>
            <person name="Barry K."/>
            <person name="Bell C."/>
            <person name="Bharti A.K."/>
            <person name="Crow J.A."/>
            <person name="Grimwood J."/>
            <person name="Kramer R."/>
            <person name="Lindquist E."/>
            <person name="Lucas S."/>
            <person name="Salamov A."/>
            <person name="McFadden G.I."/>
            <person name="Lane C.E."/>
            <person name="Keeling P.J."/>
            <person name="Gray M.W."/>
            <person name="Grigoriev I.V."/>
            <person name="Archibald J.M."/>
        </authorList>
    </citation>
    <scope>NUCLEOTIDE SEQUENCE</scope>
    <source>
        <strain evidence="3 5">CCMP2712</strain>
    </source>
</reference>
<feature type="signal peptide" evidence="2">
    <location>
        <begin position="1"/>
        <end position="21"/>
    </location>
</feature>
<evidence type="ECO:0000313" key="5">
    <source>
        <dbReference type="Proteomes" id="UP000011087"/>
    </source>
</evidence>
<protein>
    <submittedName>
        <fullName evidence="3 4">Uncharacterized protein</fullName>
    </submittedName>
</protein>
<dbReference type="RefSeq" id="XP_005837533.1">
    <property type="nucleotide sequence ID" value="XM_005837476.1"/>
</dbReference>
<keyword evidence="2" id="KW-0732">Signal</keyword>
<keyword evidence="5" id="KW-1185">Reference proteome</keyword>
<feature type="region of interest" description="Disordered" evidence="1">
    <location>
        <begin position="151"/>
        <end position="199"/>
    </location>
</feature>
<dbReference type="KEGG" id="gtt:GUITHDRAFT_103780"/>
<feature type="chain" id="PRO_5008771653" evidence="2">
    <location>
        <begin position="22"/>
        <end position="199"/>
    </location>
</feature>
<accession>L1JR37</accession>
<reference evidence="4" key="3">
    <citation type="submission" date="2016-03" db="UniProtKB">
        <authorList>
            <consortium name="EnsemblProtists"/>
        </authorList>
    </citation>
    <scope>IDENTIFICATION</scope>
</reference>
<dbReference type="GeneID" id="17307118"/>
<proteinExistence type="predicted"/>
<dbReference type="PaxDb" id="55529-EKX50553"/>
<dbReference type="EMBL" id="JH992978">
    <property type="protein sequence ID" value="EKX50553.1"/>
    <property type="molecule type" value="Genomic_DNA"/>
</dbReference>
<evidence type="ECO:0000313" key="4">
    <source>
        <dbReference type="EnsemblProtists" id="EKX50553"/>
    </source>
</evidence>
<feature type="compositionally biased region" description="Basic and acidic residues" evidence="1">
    <location>
        <begin position="185"/>
        <end position="199"/>
    </location>
</feature>
<evidence type="ECO:0000256" key="2">
    <source>
        <dbReference type="SAM" id="SignalP"/>
    </source>
</evidence>